<dbReference type="AlphaFoldDB" id="A0A8J3ZPV0"/>
<dbReference type="Gene3D" id="3.60.110.10">
    <property type="entry name" value="Carbon-nitrogen hydrolase"/>
    <property type="match status" value="1"/>
</dbReference>
<keyword evidence="3" id="KW-1185">Reference proteome</keyword>
<evidence type="ECO:0000313" key="3">
    <source>
        <dbReference type="Proteomes" id="UP000635606"/>
    </source>
</evidence>
<dbReference type="InterPro" id="IPR036526">
    <property type="entry name" value="C-N_Hydrolase_sf"/>
</dbReference>
<dbReference type="GO" id="GO:0016787">
    <property type="term" value="F:hydrolase activity"/>
    <property type="evidence" value="ECO:0007669"/>
    <property type="project" value="UniProtKB-KW"/>
</dbReference>
<dbReference type="Pfam" id="PF00795">
    <property type="entry name" value="CN_hydrolase"/>
    <property type="match status" value="1"/>
</dbReference>
<evidence type="ECO:0000313" key="2">
    <source>
        <dbReference type="EMBL" id="GIJ68179.1"/>
    </source>
</evidence>
<keyword evidence="2" id="KW-0378">Hydrolase</keyword>
<evidence type="ECO:0000259" key="1">
    <source>
        <dbReference type="PROSITE" id="PS50263"/>
    </source>
</evidence>
<dbReference type="InterPro" id="IPR003010">
    <property type="entry name" value="C-N_Hydrolase"/>
</dbReference>
<proteinExistence type="predicted"/>
<accession>A0A8J3ZPV0</accession>
<name>A0A8J3ZPV0_9ACTN</name>
<dbReference type="Proteomes" id="UP000635606">
    <property type="component" value="Unassembled WGS sequence"/>
</dbReference>
<dbReference type="SUPFAM" id="SSF56317">
    <property type="entry name" value="Carbon-nitrogen hydrolase"/>
    <property type="match status" value="1"/>
</dbReference>
<sequence length="243" mass="24866">MEISVAVAQPVCVAFDVTANARAHADLVYAAGARVVVFPELSLTGYEMTAPELDPADDRLRPLVVACAETGSVALVGAPVAGRCIAKLAVTGSGTRVVYRKLYLGGAEPARFVAGDAPAVLAVDGWRLGLAICKDAGVPEHAAATMALGCDAYVVGSAKQPDEVALQDERARRVATGYGVWVAVASYAGSTGSGEYAPAAGCSGIWRPDGTLAARAGAGVGEVVRTAFERAPERASRNFSESN</sequence>
<reference evidence="2" key="1">
    <citation type="submission" date="2021-01" db="EMBL/GenBank/DDBJ databases">
        <title>Whole genome shotgun sequence of Virgisporangium ochraceum NBRC 16418.</title>
        <authorList>
            <person name="Komaki H."/>
            <person name="Tamura T."/>
        </authorList>
    </citation>
    <scope>NUCLEOTIDE SEQUENCE</scope>
    <source>
        <strain evidence="2">NBRC 16418</strain>
    </source>
</reference>
<protein>
    <submittedName>
        <fullName evidence="2">Hydrolase</fullName>
    </submittedName>
</protein>
<dbReference type="EMBL" id="BOPH01000037">
    <property type="protein sequence ID" value="GIJ68179.1"/>
    <property type="molecule type" value="Genomic_DNA"/>
</dbReference>
<comment type="caution">
    <text evidence="2">The sequence shown here is derived from an EMBL/GenBank/DDBJ whole genome shotgun (WGS) entry which is preliminary data.</text>
</comment>
<dbReference type="PROSITE" id="PS50263">
    <property type="entry name" value="CN_HYDROLASE"/>
    <property type="match status" value="1"/>
</dbReference>
<feature type="domain" description="CN hydrolase" evidence="1">
    <location>
        <begin position="3"/>
        <end position="230"/>
    </location>
</feature>
<organism evidence="2 3">
    <name type="scientific">Virgisporangium ochraceum</name>
    <dbReference type="NCBI Taxonomy" id="65505"/>
    <lineage>
        <taxon>Bacteria</taxon>
        <taxon>Bacillati</taxon>
        <taxon>Actinomycetota</taxon>
        <taxon>Actinomycetes</taxon>
        <taxon>Micromonosporales</taxon>
        <taxon>Micromonosporaceae</taxon>
        <taxon>Virgisporangium</taxon>
    </lineage>
</organism>
<gene>
    <name evidence="2" type="ORF">Voc01_030960</name>
</gene>
<dbReference type="CDD" id="cd07197">
    <property type="entry name" value="nitrilase"/>
    <property type="match status" value="1"/>
</dbReference>